<evidence type="ECO:0000256" key="3">
    <source>
        <dbReference type="ARBA" id="ARBA00023136"/>
    </source>
</evidence>
<dbReference type="Pfam" id="PF00263">
    <property type="entry name" value="Secretin"/>
    <property type="match status" value="1"/>
</dbReference>
<dbReference type="GO" id="GO:0015627">
    <property type="term" value="C:type II protein secretion system complex"/>
    <property type="evidence" value="ECO:0007669"/>
    <property type="project" value="TreeGrafter"/>
</dbReference>
<evidence type="ECO:0000256" key="4">
    <source>
        <dbReference type="RuleBase" id="RU004003"/>
    </source>
</evidence>
<accession>A0A1B8HSB3</accession>
<evidence type="ECO:0000256" key="5">
    <source>
        <dbReference type="SAM" id="Phobius"/>
    </source>
</evidence>
<sequence>MPALEYYLMGTYRAVFEKNNRAINLCFLLNAMGSGLLMPLALLYLVGTHISAKEILYLGTVKFWSYSLAYFIVIPLAIRFDSKKVIIFSLIFKLISLSLLSLGNTLSSAGGTFGIFSGNILSLTLTAVETDKQSKLLSVPRILTMSGKRGFISSGQNVPIVTGKIIGQGVDAKNPFQTIERRDVGISLDVTPVVLSNNTIMLSVKSKADSISSISSASDIPLIGWLFDSESDSQDNSTMYILIRARIVRLM</sequence>
<evidence type="ECO:0000259" key="6">
    <source>
        <dbReference type="Pfam" id="PF00263"/>
    </source>
</evidence>
<feature type="domain" description="Type II/III secretion system secretin-like" evidence="6">
    <location>
        <begin position="127"/>
        <end position="214"/>
    </location>
</feature>
<keyword evidence="3 5" id="KW-0472">Membrane</keyword>
<keyword evidence="5" id="KW-0812">Transmembrane</keyword>
<proteinExistence type="inferred from homology"/>
<dbReference type="EMBL" id="LZEY01000005">
    <property type="protein sequence ID" value="OBU12481.1"/>
    <property type="molecule type" value="Genomic_DNA"/>
</dbReference>
<evidence type="ECO:0000313" key="8">
    <source>
        <dbReference type="Proteomes" id="UP000092377"/>
    </source>
</evidence>
<dbReference type="PANTHER" id="PTHR30332">
    <property type="entry name" value="PROBABLE GENERAL SECRETION PATHWAY PROTEIN D"/>
    <property type="match status" value="1"/>
</dbReference>
<dbReference type="SUPFAM" id="SSF103473">
    <property type="entry name" value="MFS general substrate transporter"/>
    <property type="match status" value="1"/>
</dbReference>
<dbReference type="AlphaFoldDB" id="A0A1B8HSB3"/>
<dbReference type="PANTHER" id="PTHR30332:SF24">
    <property type="entry name" value="SECRETIN GSPD-RELATED"/>
    <property type="match status" value="1"/>
</dbReference>
<dbReference type="GO" id="GO:0009306">
    <property type="term" value="P:protein secretion"/>
    <property type="evidence" value="ECO:0007669"/>
    <property type="project" value="InterPro"/>
</dbReference>
<keyword evidence="5" id="KW-1133">Transmembrane helix</keyword>
<dbReference type="InterPro" id="IPR036259">
    <property type="entry name" value="MFS_trans_sf"/>
</dbReference>
<dbReference type="Gene3D" id="1.20.1250.20">
    <property type="entry name" value="MFS general substrate transporter like domains"/>
    <property type="match status" value="1"/>
</dbReference>
<feature type="transmembrane region" description="Helical" evidence="5">
    <location>
        <begin position="85"/>
        <end position="103"/>
    </location>
</feature>
<protein>
    <recommendedName>
        <fullName evidence="6">Type II/III secretion system secretin-like domain-containing protein</fullName>
    </recommendedName>
</protein>
<organism evidence="7 8">
    <name type="scientific">Morganella psychrotolerans</name>
    <dbReference type="NCBI Taxonomy" id="368603"/>
    <lineage>
        <taxon>Bacteria</taxon>
        <taxon>Pseudomonadati</taxon>
        <taxon>Pseudomonadota</taxon>
        <taxon>Gammaproteobacteria</taxon>
        <taxon>Enterobacterales</taxon>
        <taxon>Morganellaceae</taxon>
        <taxon>Morganella</taxon>
    </lineage>
</organism>
<dbReference type="InterPro" id="IPR050810">
    <property type="entry name" value="Bact_Secretion_Sys_Channel"/>
</dbReference>
<reference evidence="8" key="1">
    <citation type="submission" date="2016-06" db="EMBL/GenBank/DDBJ databases">
        <authorList>
            <person name="Butler K."/>
        </authorList>
    </citation>
    <scope>NUCLEOTIDE SEQUENCE [LARGE SCALE GENOMIC DNA]</scope>
    <source>
        <strain evidence="8">GCSL-Mp20</strain>
    </source>
</reference>
<evidence type="ECO:0000313" key="7">
    <source>
        <dbReference type="EMBL" id="OBU12481.1"/>
    </source>
</evidence>
<keyword evidence="2" id="KW-0732">Signal</keyword>
<gene>
    <name evidence="7" type="ORF">AYY18_15185</name>
</gene>
<dbReference type="PRINTS" id="PR01032">
    <property type="entry name" value="PHAGEIV"/>
</dbReference>
<comment type="similarity">
    <text evidence="4">Belongs to the bacterial secretin family.</text>
</comment>
<feature type="transmembrane region" description="Helical" evidence="5">
    <location>
        <begin position="22"/>
        <end position="43"/>
    </location>
</feature>
<evidence type="ECO:0000256" key="1">
    <source>
        <dbReference type="ARBA" id="ARBA00004370"/>
    </source>
</evidence>
<dbReference type="GO" id="GO:0016020">
    <property type="term" value="C:membrane"/>
    <property type="evidence" value="ECO:0007669"/>
    <property type="project" value="UniProtKB-SubCell"/>
</dbReference>
<name>A0A1B8HSB3_9GAMM</name>
<dbReference type="InterPro" id="IPR004846">
    <property type="entry name" value="T2SS/T3SS_dom"/>
</dbReference>
<dbReference type="Proteomes" id="UP000092377">
    <property type="component" value="Unassembled WGS sequence"/>
</dbReference>
<comment type="caution">
    <text evidence="7">The sequence shown here is derived from an EMBL/GenBank/DDBJ whole genome shotgun (WGS) entry which is preliminary data.</text>
</comment>
<keyword evidence="8" id="KW-1185">Reference proteome</keyword>
<comment type="subcellular location">
    <subcellularLocation>
        <location evidence="1">Membrane</location>
    </subcellularLocation>
</comment>
<evidence type="ECO:0000256" key="2">
    <source>
        <dbReference type="ARBA" id="ARBA00022729"/>
    </source>
</evidence>
<feature type="transmembrane region" description="Helical" evidence="5">
    <location>
        <begin position="55"/>
        <end position="78"/>
    </location>
</feature>